<sequence length="623" mass="69101">MSVCECVSEVTERLEFKKSVAVSSHQEELPVAGEEEHITRPQETDATNVEEEELARSEELLLRHLSQKGLLELEVGVPRAWKLAKSPYGGRGVVTTRDLNPGDLILVDAPLVLGPRASAHTPPLCVRCHQGAVPLSACVRGCGLPVCSEGCQEGPDRHEFECRLLLSWKGGVPHEVGSWSPELLRAVTPIRCLQLTPEEREIFLSLQSHAGPQHAGELKFLKKYTSDRHGPNAEDQAFMKQACCVMDANAFESRAELDKFPGPDEDWVHVKVTCTASLRGLYPLGGMLNHACTPNTRRGYDCQHRMIIRAAVPIVKGTEITNSYTALLWGTPARRHQLYTTKHFLCTCPRCEDPQEKGSLLSALRCCTSDCTGCILPEDPLDSESPWGCSTCQRSMTSQRAGVVQSALGKVLGRLDTTDPVSINRFLRGHKRVVATTNQIIVELKCNLVCIYGHAAGYQYSGKAHLEKHPVHPIEIRISISPSSAVELNTTSALANYANEAELSEESLKQKEDLCHQLLELLDKLQAGDCRLKGLLLYELSCTLIEKRRRSLELQSDEENNNCFVDNVVCICFIYLCHTALAQEALRCLQKTEEIFFGDVYEPPGLKKRLRALRGDCQQNISS</sequence>
<dbReference type="InterPro" id="IPR053010">
    <property type="entry name" value="SET_SmydA-8"/>
</dbReference>
<dbReference type="Gene3D" id="2.170.270.10">
    <property type="entry name" value="SET domain"/>
    <property type="match status" value="1"/>
</dbReference>
<dbReference type="SUPFAM" id="SSF82199">
    <property type="entry name" value="SET domain"/>
    <property type="match status" value="1"/>
</dbReference>
<accession>A0A7R9G1T6</accession>
<proteinExistence type="predicted"/>
<evidence type="ECO:0000313" key="4">
    <source>
        <dbReference type="EMBL" id="CAD7263104.1"/>
    </source>
</evidence>
<feature type="domain" description="SET" evidence="3">
    <location>
        <begin position="79"/>
        <end position="325"/>
    </location>
</feature>
<dbReference type="Gene3D" id="1.10.220.160">
    <property type="match status" value="1"/>
</dbReference>
<dbReference type="InterPro" id="IPR046341">
    <property type="entry name" value="SET_dom_sf"/>
</dbReference>
<dbReference type="GO" id="GO:0008170">
    <property type="term" value="F:N-methyltransferase activity"/>
    <property type="evidence" value="ECO:0007669"/>
    <property type="project" value="UniProtKB-ARBA"/>
</dbReference>
<keyword evidence="1" id="KW-0175">Coiled coil</keyword>
<dbReference type="GO" id="GO:0008276">
    <property type="term" value="F:protein methyltransferase activity"/>
    <property type="evidence" value="ECO:0007669"/>
    <property type="project" value="UniProtKB-ARBA"/>
</dbReference>
<dbReference type="Pfam" id="PF00856">
    <property type="entry name" value="SET"/>
    <property type="match status" value="1"/>
</dbReference>
<dbReference type="GO" id="GO:0008757">
    <property type="term" value="F:S-adenosylmethionine-dependent methyltransferase activity"/>
    <property type="evidence" value="ECO:0007669"/>
    <property type="project" value="UniProtKB-ARBA"/>
</dbReference>
<feature type="coiled-coil region" evidence="1">
    <location>
        <begin position="494"/>
        <end position="528"/>
    </location>
</feature>
<organism evidence="4">
    <name type="scientific">Timema shepardi</name>
    <name type="common">Walking stick</name>
    <dbReference type="NCBI Taxonomy" id="629360"/>
    <lineage>
        <taxon>Eukaryota</taxon>
        <taxon>Metazoa</taxon>
        <taxon>Ecdysozoa</taxon>
        <taxon>Arthropoda</taxon>
        <taxon>Hexapoda</taxon>
        <taxon>Insecta</taxon>
        <taxon>Pterygota</taxon>
        <taxon>Neoptera</taxon>
        <taxon>Polyneoptera</taxon>
        <taxon>Phasmatodea</taxon>
        <taxon>Timematodea</taxon>
        <taxon>Timematoidea</taxon>
        <taxon>Timematidae</taxon>
        <taxon>Timema</taxon>
    </lineage>
</organism>
<feature type="region of interest" description="Disordered" evidence="2">
    <location>
        <begin position="27"/>
        <end position="52"/>
    </location>
</feature>
<evidence type="ECO:0000256" key="2">
    <source>
        <dbReference type="SAM" id="MobiDB-lite"/>
    </source>
</evidence>
<dbReference type="PROSITE" id="PS50280">
    <property type="entry name" value="SET"/>
    <property type="match status" value="1"/>
</dbReference>
<evidence type="ECO:0000259" key="3">
    <source>
        <dbReference type="PROSITE" id="PS50280"/>
    </source>
</evidence>
<dbReference type="PANTHER" id="PTHR46455">
    <property type="entry name" value="SET AND MYND DOMAIN CONTAINING, ARTHROPOD-SPECIFIC, MEMBER 4, ISOFORM A"/>
    <property type="match status" value="1"/>
</dbReference>
<reference evidence="4" key="1">
    <citation type="submission" date="2020-11" db="EMBL/GenBank/DDBJ databases">
        <authorList>
            <person name="Tran Van P."/>
        </authorList>
    </citation>
    <scope>NUCLEOTIDE SEQUENCE</scope>
</reference>
<gene>
    <name evidence="4" type="ORF">TSIB3V08_LOCUS7193</name>
</gene>
<dbReference type="SMART" id="SM00317">
    <property type="entry name" value="SET"/>
    <property type="match status" value="1"/>
</dbReference>
<dbReference type="EMBL" id="OC003298">
    <property type="protein sequence ID" value="CAD7263104.1"/>
    <property type="molecule type" value="Genomic_DNA"/>
</dbReference>
<protein>
    <recommendedName>
        <fullName evidence="3">SET domain-containing protein</fullName>
    </recommendedName>
</protein>
<dbReference type="CDD" id="cd20071">
    <property type="entry name" value="SET_SMYD"/>
    <property type="match status" value="1"/>
</dbReference>
<dbReference type="Gene3D" id="6.10.140.2220">
    <property type="match status" value="1"/>
</dbReference>
<name>A0A7R9G1T6_TIMSH</name>
<evidence type="ECO:0000256" key="1">
    <source>
        <dbReference type="SAM" id="Coils"/>
    </source>
</evidence>
<dbReference type="PANTHER" id="PTHR46455:SF3">
    <property type="entry name" value="SET AND MYND DOMAIN CONTAINING, ARTHROPOD-SPECIFIC, MEMBER 9, ISOFORM A-RELATED"/>
    <property type="match status" value="1"/>
</dbReference>
<dbReference type="InterPro" id="IPR001214">
    <property type="entry name" value="SET_dom"/>
</dbReference>
<feature type="compositionally biased region" description="Basic and acidic residues" evidence="2">
    <location>
        <begin position="34"/>
        <end position="43"/>
    </location>
</feature>
<dbReference type="AlphaFoldDB" id="A0A7R9G1T6"/>